<dbReference type="PANTHER" id="PTHR35848:SF6">
    <property type="entry name" value="CUPIN TYPE-2 DOMAIN-CONTAINING PROTEIN"/>
    <property type="match status" value="1"/>
</dbReference>
<organism evidence="3 4">
    <name type="scientific">Roseibium denhamense</name>
    <dbReference type="NCBI Taxonomy" id="76305"/>
    <lineage>
        <taxon>Bacteria</taxon>
        <taxon>Pseudomonadati</taxon>
        <taxon>Pseudomonadota</taxon>
        <taxon>Alphaproteobacteria</taxon>
        <taxon>Hyphomicrobiales</taxon>
        <taxon>Stappiaceae</taxon>
        <taxon>Roseibium</taxon>
    </lineage>
</organism>
<dbReference type="Pfam" id="PF07883">
    <property type="entry name" value="Cupin_2"/>
    <property type="match status" value="1"/>
</dbReference>
<feature type="domain" description="Cupin type-2" evidence="2">
    <location>
        <begin position="50"/>
        <end position="118"/>
    </location>
</feature>
<evidence type="ECO:0000313" key="3">
    <source>
        <dbReference type="EMBL" id="SMP26982.1"/>
    </source>
</evidence>
<accession>A0ABY1P5M0</accession>
<dbReference type="CDD" id="cd02224">
    <property type="entry name" value="cupin_SPO2919-like"/>
    <property type="match status" value="1"/>
</dbReference>
<evidence type="ECO:0000313" key="4">
    <source>
        <dbReference type="Proteomes" id="UP001157914"/>
    </source>
</evidence>
<dbReference type="EMBL" id="FXTT01000003">
    <property type="protein sequence ID" value="SMP26982.1"/>
    <property type="molecule type" value="Genomic_DNA"/>
</dbReference>
<dbReference type="InterPro" id="IPR011051">
    <property type="entry name" value="RmlC_Cupin_sf"/>
</dbReference>
<evidence type="ECO:0000259" key="2">
    <source>
        <dbReference type="Pfam" id="PF07883"/>
    </source>
</evidence>
<dbReference type="InterPro" id="IPR051610">
    <property type="entry name" value="GPI/OXD"/>
</dbReference>
<dbReference type="Gene3D" id="2.60.120.10">
    <property type="entry name" value="Jelly Rolls"/>
    <property type="match status" value="1"/>
</dbReference>
<dbReference type="PANTHER" id="PTHR35848">
    <property type="entry name" value="OXALATE-BINDING PROTEIN"/>
    <property type="match status" value="1"/>
</dbReference>
<dbReference type="Proteomes" id="UP001157914">
    <property type="component" value="Unassembled WGS sequence"/>
</dbReference>
<dbReference type="InterPro" id="IPR014710">
    <property type="entry name" value="RmlC-like_jellyroll"/>
</dbReference>
<reference evidence="3 4" key="1">
    <citation type="submission" date="2017-05" db="EMBL/GenBank/DDBJ databases">
        <authorList>
            <person name="Varghese N."/>
            <person name="Submissions S."/>
        </authorList>
    </citation>
    <scope>NUCLEOTIDE SEQUENCE [LARGE SCALE GENOMIC DNA]</scope>
    <source>
        <strain evidence="3 4">DSM 15949</strain>
    </source>
</reference>
<proteinExistence type="predicted"/>
<evidence type="ECO:0000256" key="1">
    <source>
        <dbReference type="ARBA" id="ARBA00022723"/>
    </source>
</evidence>
<name>A0ABY1P5M0_9HYPH</name>
<keyword evidence="4" id="KW-1185">Reference proteome</keyword>
<sequence length="178" mass="19762">MTHKPVLNIQDVLAKPEYCDENPERGKFQARFGFIGRALGTEKLGINITIVPAGKAAWPRHFHYINDEMFIVLEGTGTLHYGDEDHPLKPMDIIHIQAGTGIPFQIDNTGETELRYLALSALDEADVFVYPDSNKIGVMAKAAPFRDLSESGDLPAFRKWVSADMTVGYWDGEPDAGQ</sequence>
<comment type="caution">
    <text evidence="3">The sequence shown here is derived from an EMBL/GenBank/DDBJ whole genome shotgun (WGS) entry which is preliminary data.</text>
</comment>
<gene>
    <name evidence="3" type="ORF">SAMN06265374_2842</name>
</gene>
<dbReference type="RefSeq" id="WP_155192695.1">
    <property type="nucleotide sequence ID" value="NZ_BAAAEA010000002.1"/>
</dbReference>
<keyword evidence="1" id="KW-0479">Metal-binding</keyword>
<protein>
    <submittedName>
        <fullName evidence="3">Cupin domain-containing protein</fullName>
    </submittedName>
</protein>
<dbReference type="SUPFAM" id="SSF51182">
    <property type="entry name" value="RmlC-like cupins"/>
    <property type="match status" value="1"/>
</dbReference>
<dbReference type="InterPro" id="IPR013096">
    <property type="entry name" value="Cupin_2"/>
</dbReference>